<sequence>MNGNSGQKILSKSLSQAKLEDRKKKGLCFLCDLKYSPGHKCSKSQLYQLIIEPLWEQGSDMKSPSSEYFQDYSEHLDLTDQILESPTLVLSLYALQGLQGHNTMRFPAVIGHTEVVVLVDFGSTHNFIDYKMAKRLNLAVKSRSTLRVMVANWVRLSTQGLCRAVSWKAQGYNFTTDFLILSVKGFDLVLGIHWLLSLGPIAWNFSNLTMQFNHMRQNFILQGIVPSSLHIVPSSQLSKCLSLVGNDPCPMLLASCDQTALTIQPVQLPPDL</sequence>
<reference evidence="2" key="2">
    <citation type="submission" date="2025-08" db="UniProtKB">
        <authorList>
            <consortium name="RefSeq"/>
        </authorList>
    </citation>
    <scope>IDENTIFICATION</scope>
</reference>
<organism evidence="1 2">
    <name type="scientific">Gossypium hirsutum</name>
    <name type="common">Upland cotton</name>
    <name type="synonym">Gossypium mexicanum</name>
    <dbReference type="NCBI Taxonomy" id="3635"/>
    <lineage>
        <taxon>Eukaryota</taxon>
        <taxon>Viridiplantae</taxon>
        <taxon>Streptophyta</taxon>
        <taxon>Embryophyta</taxon>
        <taxon>Tracheophyta</taxon>
        <taxon>Spermatophyta</taxon>
        <taxon>Magnoliopsida</taxon>
        <taxon>eudicotyledons</taxon>
        <taxon>Gunneridae</taxon>
        <taxon>Pentapetalae</taxon>
        <taxon>rosids</taxon>
        <taxon>malvids</taxon>
        <taxon>Malvales</taxon>
        <taxon>Malvaceae</taxon>
        <taxon>Malvoideae</taxon>
        <taxon>Gossypium</taxon>
    </lineage>
</organism>
<dbReference type="STRING" id="3635.A0A1U8MKA0"/>
<dbReference type="PaxDb" id="3635-A0A1U8MKA0"/>
<dbReference type="KEGG" id="ghi:107938556"/>
<dbReference type="Gene3D" id="2.40.70.10">
    <property type="entry name" value="Acid Proteases"/>
    <property type="match status" value="1"/>
</dbReference>
<reference evidence="1" key="1">
    <citation type="journal article" date="2020" name="Nat. Genet.">
        <title>Genomic diversifications of five Gossypium allopolyploid species and their impact on cotton improvement.</title>
        <authorList>
            <person name="Chen Z.J."/>
            <person name="Sreedasyam A."/>
            <person name="Ando A."/>
            <person name="Song Q."/>
            <person name="De Santiago L.M."/>
            <person name="Hulse-Kemp A.M."/>
            <person name="Ding M."/>
            <person name="Ye W."/>
            <person name="Kirkbride R.C."/>
            <person name="Jenkins J."/>
            <person name="Plott C."/>
            <person name="Lovell J."/>
            <person name="Lin Y.M."/>
            <person name="Vaughn R."/>
            <person name="Liu B."/>
            <person name="Simpson S."/>
            <person name="Scheffler B.E."/>
            <person name="Wen L."/>
            <person name="Saski C.A."/>
            <person name="Grover C.E."/>
            <person name="Hu G."/>
            <person name="Conover J.L."/>
            <person name="Carlson J.W."/>
            <person name="Shu S."/>
            <person name="Boston L.B."/>
            <person name="Williams M."/>
            <person name="Peterson D.G."/>
            <person name="McGee K."/>
            <person name="Jones D.C."/>
            <person name="Wendel J.F."/>
            <person name="Stelly D.M."/>
            <person name="Grimwood J."/>
            <person name="Schmutz J."/>
        </authorList>
    </citation>
    <scope>NUCLEOTIDE SEQUENCE [LARGE SCALE GENOMIC DNA]</scope>
    <source>
        <strain evidence="1">cv. TM-1</strain>
    </source>
</reference>
<dbReference type="InterPro" id="IPR021109">
    <property type="entry name" value="Peptidase_aspartic_dom_sf"/>
</dbReference>
<dbReference type="Proteomes" id="UP000818029">
    <property type="component" value="Chromosome D03"/>
</dbReference>
<proteinExistence type="predicted"/>
<dbReference type="AlphaFoldDB" id="A0A1U8MKA0"/>
<evidence type="ECO:0000313" key="1">
    <source>
        <dbReference type="Proteomes" id="UP000818029"/>
    </source>
</evidence>
<keyword evidence="1" id="KW-1185">Reference proteome</keyword>
<protein>
    <submittedName>
        <fullName evidence="2">Uncharacterized protein</fullName>
    </submittedName>
</protein>
<dbReference type="CDD" id="cd00303">
    <property type="entry name" value="retropepsin_like"/>
    <property type="match status" value="1"/>
</dbReference>
<name>A0A1U8MKA0_GOSHI</name>
<accession>A0A1U8MKA0</accession>
<dbReference type="GeneID" id="107938556"/>
<dbReference type="SUPFAM" id="SSF50630">
    <property type="entry name" value="Acid proteases"/>
    <property type="match status" value="1"/>
</dbReference>
<gene>
    <name evidence="2" type="primary">LOC107938556</name>
</gene>
<dbReference type="Pfam" id="PF08284">
    <property type="entry name" value="RVP_2"/>
    <property type="match status" value="1"/>
</dbReference>
<dbReference type="RefSeq" id="XP_016727246.1">
    <property type="nucleotide sequence ID" value="XM_016871757.2"/>
</dbReference>
<dbReference type="SMR" id="A0A1U8MKA0"/>
<evidence type="ECO:0000313" key="2">
    <source>
        <dbReference type="RefSeq" id="XP_016727246.1"/>
    </source>
</evidence>